<evidence type="ECO:0000313" key="2">
    <source>
        <dbReference type="Proteomes" id="UP001230188"/>
    </source>
</evidence>
<dbReference type="PANTHER" id="PTHR43313:SF1">
    <property type="entry name" value="3BETA-HYDROXYSTEROID DEHYDROGENASE DHS-16"/>
    <property type="match status" value="1"/>
</dbReference>
<dbReference type="Pfam" id="PF00106">
    <property type="entry name" value="adh_short"/>
    <property type="match status" value="1"/>
</dbReference>
<dbReference type="PROSITE" id="PS00061">
    <property type="entry name" value="ADH_SHORT"/>
    <property type="match status" value="1"/>
</dbReference>
<dbReference type="SUPFAM" id="SSF51735">
    <property type="entry name" value="NAD(P)-binding Rossmann-fold domains"/>
    <property type="match status" value="1"/>
</dbReference>
<protein>
    <recommendedName>
        <fullName evidence="3">SDR family NAD(P)-dependent oxidoreductase</fullName>
    </recommendedName>
</protein>
<dbReference type="PANTHER" id="PTHR43313">
    <property type="entry name" value="SHORT-CHAIN DEHYDROGENASE/REDUCTASE FAMILY 9C"/>
    <property type="match status" value="1"/>
</dbReference>
<accession>A0AAD7UDH7</accession>
<reference evidence="1" key="1">
    <citation type="submission" date="2023-01" db="EMBL/GenBank/DDBJ databases">
        <title>Metagenome sequencing of chrysophaentin producing Chrysophaeum taylorii.</title>
        <authorList>
            <person name="Davison J."/>
            <person name="Bewley C."/>
        </authorList>
    </citation>
    <scope>NUCLEOTIDE SEQUENCE</scope>
    <source>
        <strain evidence="1">NIES-1699</strain>
    </source>
</reference>
<dbReference type="InterPro" id="IPR036291">
    <property type="entry name" value="NAD(P)-bd_dom_sf"/>
</dbReference>
<dbReference type="GO" id="GO:0016491">
    <property type="term" value="F:oxidoreductase activity"/>
    <property type="evidence" value="ECO:0007669"/>
    <property type="project" value="TreeGrafter"/>
</dbReference>
<dbReference type="Gene3D" id="3.40.50.720">
    <property type="entry name" value="NAD(P)-binding Rossmann-like Domain"/>
    <property type="match status" value="1"/>
</dbReference>
<sequence>MRALKEKVASKHLVGLVNNAGTYSGEGYGNRDYVGELISGRVYEDYVADEAVNVRAMINVTGTLVPDLLEGAKACGSATILNVGSINGVLSFEDSLPYGATKGAVEMWTDALRRTLAGRGIRVTALQPGLMRTNMCPDAYCEPPEKTCVPAVVRALTLSEPRSRYTFVLDPEAPPDLAR</sequence>
<dbReference type="AlphaFoldDB" id="A0AAD7UDH7"/>
<dbReference type="InterPro" id="IPR020904">
    <property type="entry name" value="Sc_DH/Rdtase_CS"/>
</dbReference>
<dbReference type="EMBL" id="JAQMWT010000407">
    <property type="protein sequence ID" value="KAJ8601688.1"/>
    <property type="molecule type" value="Genomic_DNA"/>
</dbReference>
<dbReference type="Proteomes" id="UP001230188">
    <property type="component" value="Unassembled WGS sequence"/>
</dbReference>
<evidence type="ECO:0000313" key="1">
    <source>
        <dbReference type="EMBL" id="KAJ8601688.1"/>
    </source>
</evidence>
<dbReference type="InterPro" id="IPR002347">
    <property type="entry name" value="SDR_fam"/>
</dbReference>
<dbReference type="CDD" id="cd05233">
    <property type="entry name" value="SDR_c"/>
    <property type="match status" value="1"/>
</dbReference>
<gene>
    <name evidence="1" type="ORF">CTAYLR_003177</name>
</gene>
<organism evidence="1 2">
    <name type="scientific">Chrysophaeum taylorii</name>
    <dbReference type="NCBI Taxonomy" id="2483200"/>
    <lineage>
        <taxon>Eukaryota</taxon>
        <taxon>Sar</taxon>
        <taxon>Stramenopiles</taxon>
        <taxon>Ochrophyta</taxon>
        <taxon>Pelagophyceae</taxon>
        <taxon>Pelagomonadales</taxon>
        <taxon>Pelagomonadaceae</taxon>
        <taxon>Chrysophaeum</taxon>
    </lineage>
</organism>
<proteinExistence type="predicted"/>
<dbReference type="GO" id="GO:0008202">
    <property type="term" value="P:steroid metabolic process"/>
    <property type="evidence" value="ECO:0007669"/>
    <property type="project" value="TreeGrafter"/>
</dbReference>
<evidence type="ECO:0008006" key="3">
    <source>
        <dbReference type="Google" id="ProtNLM"/>
    </source>
</evidence>
<dbReference type="PRINTS" id="PR00080">
    <property type="entry name" value="SDRFAMILY"/>
</dbReference>
<dbReference type="PRINTS" id="PR00081">
    <property type="entry name" value="GDHRDH"/>
</dbReference>
<keyword evidence="2" id="KW-1185">Reference proteome</keyword>
<comment type="caution">
    <text evidence="1">The sequence shown here is derived from an EMBL/GenBank/DDBJ whole genome shotgun (WGS) entry which is preliminary data.</text>
</comment>
<name>A0AAD7UDH7_9STRA</name>